<keyword evidence="4" id="KW-0611">Plant defense</keyword>
<dbReference type="FunFam" id="3.40.50.300:FF:001091">
    <property type="entry name" value="Probable disease resistance protein At1g61300"/>
    <property type="match status" value="1"/>
</dbReference>
<dbReference type="Gramene" id="QL10p051171:mrna">
    <property type="protein sequence ID" value="QL10p051171:mrna"/>
    <property type="gene ID" value="QL10p051171"/>
</dbReference>
<evidence type="ECO:0000256" key="2">
    <source>
        <dbReference type="ARBA" id="ARBA00022737"/>
    </source>
</evidence>
<dbReference type="FunFam" id="1.10.10.10:FF:000322">
    <property type="entry name" value="Probable disease resistance protein At1g63360"/>
    <property type="match status" value="1"/>
</dbReference>
<dbReference type="Gene3D" id="3.80.10.10">
    <property type="entry name" value="Ribonuclease Inhibitor"/>
    <property type="match status" value="4"/>
</dbReference>
<evidence type="ECO:0000256" key="3">
    <source>
        <dbReference type="ARBA" id="ARBA00022741"/>
    </source>
</evidence>
<evidence type="ECO:0000259" key="8">
    <source>
        <dbReference type="Pfam" id="PF23559"/>
    </source>
</evidence>
<accession>A0A7N2RCI4</accession>
<dbReference type="InterPro" id="IPR056789">
    <property type="entry name" value="LRR_R13L1-DRL21"/>
</dbReference>
<keyword evidence="5" id="KW-0067">ATP-binding</keyword>
<evidence type="ECO:0008006" key="12">
    <source>
        <dbReference type="Google" id="ProtNLM"/>
    </source>
</evidence>
<sequence>MAEAILADVAKRILSKLIALITEQIGLAWSFKEELRRLHQSVEMIQAVLADAEKRQLREESVGLWLQRLKDIAYEADDLLDELDYEILWQKVEIRNQMKRKVHFFFSSSNPIAFRIKMANKIKTISESLKKINEEANGFGLTKERLVNADPEIIPNRETDSSLDHSGVVGREDHVSEIVDLLLSATDQQLLVISIVGMAGLGKTTLAKLVYNHELVYKYFDETIWVCVSNNFDDKKILREILESLIHNSSTLENKNAILECLKKQLHGKRYLLILDDVWNEDPHEWDTLRSRLLEINLNTENRIIVTTRSDKVAEIMKTSHRCHLKNLSEDECWFIIRKIVSANERNPLTKDLEVIGRHIAKKCGGVPLVARVLGGMMSHKKEKNEWLEIQNSEVWNSLHDSNEVLPVLKLSFDNLPSSSLKQCFAYCSIFPKGYDMKREELIQLWMAEGFLQPSQGSGLVMEDIGNMYFDILLANSLFQDAKKDAYGNVIKCKMHDLVHDLALSISKFETLILHGDLGGDINHIRHLFVQFDAKIVPRMPFLKGVKKLRTFVSEHAVLGNMLLGFECLRVLKLYGKSIKVLPSSIGQLIHLRLLHLSSTSIKVLPKSITKLYNLQTLIVKYCNAKGLPKDLKKLINLRHIYIDDEIERAVKYIGQLTCLQTYPCFTVGQHAGHRIEELGPLNQLIGQLYIRSLEHVRDKKEARGANLVEKDKIYMLRFCWSKEREGNGYNDEEVLEGLQPHQYLKSLTIQNYKGKKFPSWMLTSSIARDGFSLFHNLIEIILSGCSECEVLPTLGLLPCLKVLEISDMDNLRFEWKDATESTETGMVFPCLEELIIKLCYQLETAPCHFPSLKKLNIFQTCSRPFENICSKLTTLESLCISNILEFASLPEQLLQNNCSLNDLKIESCADLESISPHENVFCASLRSLKIKNCTKLSYLLHNFISLEELIVVRCPNLKSFPSIEIQDVTSLLRRLEISECGVEALPTGLQLCTSLQELKIEGGPNLISIADLGEELHSLTQLRIYNCPNLILIADLLELRSLKNLGVFDCPKLTGLSEGLLDCLTHLKSLEIGGYFEELDAFPSLNSIQHSHDSLEILYLHGWSKLNSLPDKIQHFISLKYLYIYEFDGIEVLPEWLGNLSSLQYLSLNSCKNLMKLPTAQAMRRLRLEKLEIWCCPKLNECCAKGSGPEWYKIAHIPDVDIN</sequence>
<dbReference type="GO" id="GO:0005524">
    <property type="term" value="F:ATP binding"/>
    <property type="evidence" value="ECO:0007669"/>
    <property type="project" value="UniProtKB-KW"/>
</dbReference>
<dbReference type="SUPFAM" id="SSF52047">
    <property type="entry name" value="RNI-like"/>
    <property type="match status" value="1"/>
</dbReference>
<evidence type="ECO:0000313" key="11">
    <source>
        <dbReference type="Proteomes" id="UP000594261"/>
    </source>
</evidence>
<dbReference type="Pfam" id="PF18052">
    <property type="entry name" value="Rx_N"/>
    <property type="match status" value="1"/>
</dbReference>
<keyword evidence="11" id="KW-1185">Reference proteome</keyword>
<dbReference type="PRINTS" id="PR00364">
    <property type="entry name" value="DISEASERSIST"/>
</dbReference>
<feature type="domain" description="Disease resistance N-terminal" evidence="7">
    <location>
        <begin position="11"/>
        <end position="99"/>
    </location>
</feature>
<dbReference type="Pfam" id="PF25019">
    <property type="entry name" value="LRR_R13L1-DRL21"/>
    <property type="match status" value="1"/>
</dbReference>
<name>A0A7N2RCI4_QUELO</name>
<evidence type="ECO:0000259" key="7">
    <source>
        <dbReference type="Pfam" id="PF18052"/>
    </source>
</evidence>
<evidence type="ECO:0000256" key="1">
    <source>
        <dbReference type="ARBA" id="ARBA00022614"/>
    </source>
</evidence>
<dbReference type="InterPro" id="IPR027417">
    <property type="entry name" value="P-loop_NTPase"/>
</dbReference>
<dbReference type="Proteomes" id="UP000594261">
    <property type="component" value="Chromosome 10"/>
</dbReference>
<dbReference type="InterPro" id="IPR032675">
    <property type="entry name" value="LRR_dom_sf"/>
</dbReference>
<feature type="domain" description="NB-ARC" evidence="6">
    <location>
        <begin position="171"/>
        <end position="345"/>
    </location>
</feature>
<dbReference type="GO" id="GO:0006952">
    <property type="term" value="P:defense response"/>
    <property type="evidence" value="ECO:0007669"/>
    <property type="project" value="UniProtKB-KW"/>
</dbReference>
<dbReference type="Pfam" id="PF00931">
    <property type="entry name" value="NB-ARC"/>
    <property type="match status" value="1"/>
</dbReference>
<dbReference type="GO" id="GO:0051707">
    <property type="term" value="P:response to other organism"/>
    <property type="evidence" value="ECO:0007669"/>
    <property type="project" value="UniProtKB-ARBA"/>
</dbReference>
<dbReference type="SUPFAM" id="SSF52058">
    <property type="entry name" value="L domain-like"/>
    <property type="match status" value="1"/>
</dbReference>
<dbReference type="InterPro" id="IPR042197">
    <property type="entry name" value="Apaf_helical"/>
</dbReference>
<organism evidence="10 11">
    <name type="scientific">Quercus lobata</name>
    <name type="common">Valley oak</name>
    <dbReference type="NCBI Taxonomy" id="97700"/>
    <lineage>
        <taxon>Eukaryota</taxon>
        <taxon>Viridiplantae</taxon>
        <taxon>Streptophyta</taxon>
        <taxon>Embryophyta</taxon>
        <taxon>Tracheophyta</taxon>
        <taxon>Spermatophyta</taxon>
        <taxon>Magnoliopsida</taxon>
        <taxon>eudicotyledons</taxon>
        <taxon>Gunneridae</taxon>
        <taxon>Pentapetalae</taxon>
        <taxon>rosids</taxon>
        <taxon>fabids</taxon>
        <taxon>Fagales</taxon>
        <taxon>Fagaceae</taxon>
        <taxon>Quercus</taxon>
    </lineage>
</organism>
<dbReference type="OMA" id="PCEIKNE"/>
<dbReference type="AlphaFoldDB" id="A0A7N2RCI4"/>
<dbReference type="InterPro" id="IPR002182">
    <property type="entry name" value="NB-ARC"/>
</dbReference>
<evidence type="ECO:0000256" key="5">
    <source>
        <dbReference type="ARBA" id="ARBA00022840"/>
    </source>
</evidence>
<dbReference type="SUPFAM" id="SSF52540">
    <property type="entry name" value="P-loop containing nucleoside triphosphate hydrolases"/>
    <property type="match status" value="1"/>
</dbReference>
<dbReference type="EnsemblPlants" id="QL10p051171:mrna">
    <property type="protein sequence ID" value="QL10p051171:mrna"/>
    <property type="gene ID" value="QL10p051171"/>
</dbReference>
<dbReference type="Gene3D" id="3.40.50.300">
    <property type="entry name" value="P-loop containing nucleotide triphosphate hydrolases"/>
    <property type="match status" value="1"/>
</dbReference>
<evidence type="ECO:0000313" key="10">
    <source>
        <dbReference type="EnsemblPlants" id="QL10p051171:mrna"/>
    </source>
</evidence>
<protein>
    <recommendedName>
        <fullName evidence="12">CC-NBS-LRR protein</fullName>
    </recommendedName>
</protein>
<reference evidence="10" key="2">
    <citation type="submission" date="2021-01" db="UniProtKB">
        <authorList>
            <consortium name="EnsemblPlants"/>
        </authorList>
    </citation>
    <scope>IDENTIFICATION</scope>
</reference>
<dbReference type="InterPro" id="IPR058922">
    <property type="entry name" value="WHD_DRP"/>
</dbReference>
<feature type="domain" description="Disease resistance protein winged helix" evidence="8">
    <location>
        <begin position="430"/>
        <end position="503"/>
    </location>
</feature>
<keyword evidence="2" id="KW-0677">Repeat</keyword>
<dbReference type="EMBL" id="LRBV02000010">
    <property type="status" value="NOT_ANNOTATED_CDS"/>
    <property type="molecule type" value="Genomic_DNA"/>
</dbReference>
<dbReference type="InterPro" id="IPR036388">
    <property type="entry name" value="WH-like_DNA-bd_sf"/>
</dbReference>
<evidence type="ECO:0000259" key="9">
    <source>
        <dbReference type="Pfam" id="PF25019"/>
    </source>
</evidence>
<dbReference type="PANTHER" id="PTHR36766:SF70">
    <property type="entry name" value="DISEASE RESISTANCE PROTEIN RGA4"/>
    <property type="match status" value="1"/>
</dbReference>
<dbReference type="Pfam" id="PF23559">
    <property type="entry name" value="WHD_DRP"/>
    <property type="match status" value="1"/>
</dbReference>
<feature type="domain" description="R13L1/DRL21-like LRR repeat region" evidence="9">
    <location>
        <begin position="676"/>
        <end position="809"/>
    </location>
</feature>
<evidence type="ECO:0000256" key="4">
    <source>
        <dbReference type="ARBA" id="ARBA00022821"/>
    </source>
</evidence>
<proteinExistence type="predicted"/>
<dbReference type="Gene3D" id="1.10.10.10">
    <property type="entry name" value="Winged helix-like DNA-binding domain superfamily/Winged helix DNA-binding domain"/>
    <property type="match status" value="1"/>
</dbReference>
<dbReference type="InterPro" id="IPR038005">
    <property type="entry name" value="RX-like_CC"/>
</dbReference>
<dbReference type="Gene3D" id="1.20.5.4130">
    <property type="match status" value="1"/>
</dbReference>
<evidence type="ECO:0000259" key="6">
    <source>
        <dbReference type="Pfam" id="PF00931"/>
    </source>
</evidence>
<dbReference type="GO" id="GO:0043531">
    <property type="term" value="F:ADP binding"/>
    <property type="evidence" value="ECO:0007669"/>
    <property type="project" value="InterPro"/>
</dbReference>
<dbReference type="Gene3D" id="1.10.8.430">
    <property type="entry name" value="Helical domain of apoptotic protease-activating factors"/>
    <property type="match status" value="1"/>
</dbReference>
<dbReference type="InParanoid" id="A0A7N2RCI4"/>
<dbReference type="InterPro" id="IPR041118">
    <property type="entry name" value="Rx_N"/>
</dbReference>
<reference evidence="10 11" key="1">
    <citation type="journal article" date="2016" name="G3 (Bethesda)">
        <title>First Draft Assembly and Annotation of the Genome of a California Endemic Oak Quercus lobata Nee (Fagaceae).</title>
        <authorList>
            <person name="Sork V.L."/>
            <person name="Fitz-Gibbon S.T."/>
            <person name="Puiu D."/>
            <person name="Crepeau M."/>
            <person name="Gugger P.F."/>
            <person name="Sherman R."/>
            <person name="Stevens K."/>
            <person name="Langley C.H."/>
            <person name="Pellegrini M."/>
            <person name="Salzberg S.L."/>
        </authorList>
    </citation>
    <scope>NUCLEOTIDE SEQUENCE [LARGE SCALE GENOMIC DNA]</scope>
    <source>
        <strain evidence="10 11">cv. SW786</strain>
    </source>
</reference>
<dbReference type="CDD" id="cd14798">
    <property type="entry name" value="RX-CC_like"/>
    <property type="match status" value="1"/>
</dbReference>
<keyword evidence="3" id="KW-0547">Nucleotide-binding</keyword>
<keyword evidence="1" id="KW-0433">Leucine-rich repeat</keyword>
<dbReference type="PANTHER" id="PTHR36766">
    <property type="entry name" value="PLANT BROAD-SPECTRUM MILDEW RESISTANCE PROTEIN RPW8"/>
    <property type="match status" value="1"/>
</dbReference>